<feature type="compositionally biased region" description="Low complexity" evidence="9">
    <location>
        <begin position="515"/>
        <end position="529"/>
    </location>
</feature>
<comment type="caution">
    <text evidence="12">The sequence shown here is derived from an EMBL/GenBank/DDBJ whole genome shotgun (WGS) entry which is preliminary data.</text>
</comment>
<dbReference type="PANTHER" id="PTHR12786:SF1">
    <property type="entry name" value="SPLICING REGULATOR SDE2"/>
    <property type="match status" value="1"/>
</dbReference>
<organism evidence="12 13">
    <name type="scientific">Tetraparma gracilis</name>
    <dbReference type="NCBI Taxonomy" id="2962635"/>
    <lineage>
        <taxon>Eukaryota</taxon>
        <taxon>Sar</taxon>
        <taxon>Stramenopiles</taxon>
        <taxon>Ochrophyta</taxon>
        <taxon>Bolidophyceae</taxon>
        <taxon>Parmales</taxon>
        <taxon>Triparmaceae</taxon>
        <taxon>Tetraparma</taxon>
    </lineage>
</organism>
<dbReference type="SUPFAM" id="SSF49899">
    <property type="entry name" value="Concanavalin A-like lectins/glucanases"/>
    <property type="match status" value="1"/>
</dbReference>
<dbReference type="EMBL" id="BRYB01003343">
    <property type="protein sequence ID" value="GMI35003.1"/>
    <property type="molecule type" value="Genomic_DNA"/>
</dbReference>
<evidence type="ECO:0008006" key="14">
    <source>
        <dbReference type="Google" id="ProtNLM"/>
    </source>
</evidence>
<evidence type="ECO:0000256" key="5">
    <source>
        <dbReference type="ARBA" id="ARBA00022664"/>
    </source>
</evidence>
<keyword evidence="8" id="KW-0131">Cell cycle</keyword>
<dbReference type="Proteomes" id="UP001165060">
    <property type="component" value="Unassembled WGS sequence"/>
</dbReference>
<dbReference type="InterPro" id="IPR025086">
    <property type="entry name" value="SDE2/SF3A3_SAP"/>
</dbReference>
<feature type="region of interest" description="Disordered" evidence="9">
    <location>
        <begin position="207"/>
        <end position="236"/>
    </location>
</feature>
<evidence type="ECO:0000256" key="3">
    <source>
        <dbReference type="ARBA" id="ARBA00008726"/>
    </source>
</evidence>
<comment type="subcellular location">
    <subcellularLocation>
        <location evidence="2">Cytoplasm</location>
    </subcellularLocation>
    <subcellularLocation>
        <location evidence="1">Nucleus</location>
    </subcellularLocation>
</comment>
<gene>
    <name evidence="12" type="ORF">TeGR_g12273</name>
</gene>
<evidence type="ECO:0000313" key="13">
    <source>
        <dbReference type="Proteomes" id="UP001165060"/>
    </source>
</evidence>
<reference evidence="12 13" key="1">
    <citation type="journal article" date="2023" name="Commun. Biol.">
        <title>Genome analysis of Parmales, the sister group of diatoms, reveals the evolutionary specialization of diatoms from phago-mixotrophs to photoautotrophs.</title>
        <authorList>
            <person name="Ban H."/>
            <person name="Sato S."/>
            <person name="Yoshikawa S."/>
            <person name="Yamada K."/>
            <person name="Nakamura Y."/>
            <person name="Ichinomiya M."/>
            <person name="Sato N."/>
            <person name="Blanc-Mathieu R."/>
            <person name="Endo H."/>
            <person name="Kuwata A."/>
            <person name="Ogata H."/>
        </authorList>
    </citation>
    <scope>NUCLEOTIDE SEQUENCE [LARGE SCALE GENOMIC DNA]</scope>
</reference>
<dbReference type="CDD" id="cd11709">
    <property type="entry name" value="SPRY"/>
    <property type="match status" value="1"/>
</dbReference>
<dbReference type="InterPro" id="IPR053822">
    <property type="entry name" value="SDE2-like_dom"/>
</dbReference>
<keyword evidence="6" id="KW-0508">mRNA splicing</keyword>
<dbReference type="InterPro" id="IPR043136">
    <property type="entry name" value="B30.2/SPRY_sf"/>
</dbReference>
<evidence type="ECO:0000256" key="4">
    <source>
        <dbReference type="ARBA" id="ARBA00022490"/>
    </source>
</evidence>
<dbReference type="InterPro" id="IPR013320">
    <property type="entry name" value="ConA-like_dom_sf"/>
</dbReference>
<evidence type="ECO:0000256" key="7">
    <source>
        <dbReference type="ARBA" id="ARBA00023242"/>
    </source>
</evidence>
<keyword evidence="5" id="KW-0507">mRNA processing</keyword>
<keyword evidence="13" id="KW-1185">Reference proteome</keyword>
<evidence type="ECO:0000259" key="11">
    <source>
        <dbReference type="Pfam" id="PF22782"/>
    </source>
</evidence>
<dbReference type="Pfam" id="PF13297">
    <property type="entry name" value="SDE2_2C"/>
    <property type="match status" value="1"/>
</dbReference>
<evidence type="ECO:0000256" key="6">
    <source>
        <dbReference type="ARBA" id="ARBA00023187"/>
    </source>
</evidence>
<evidence type="ECO:0000256" key="2">
    <source>
        <dbReference type="ARBA" id="ARBA00004496"/>
    </source>
</evidence>
<sequence>MQIILSHCGSSAVLSLPSSSLSHAELCTHLVQRLLAKPLVLASAASSAASSSQPPAPSASLLAALAAAVAPSFKFSLGMRTLRPSSPPLSCAAQASAQASGPLVVTASLFQPLLGGKGGFGALLKAAAGKAGAKKTTDFGACRDLNGRRLRHVNDEVKLSRWKRNKELEADGKEALDETTESGIENWHLGTPTWAGGQSNKEAYRAAKRKRVDKKKATEKKARLADEAERKKSSEDGLVSAYMGDYDSQVGGSEANNDDLTNVVMKEMRRKKDAKALAKQLAGVWGENGLMDVTGGGEVLWKKGGLVKGGGGGSGKDAKPVFSTVFAPGARLRPDDGKVYFEAVIQQSAAKEPAPTQLGVLDQGNLPSATEDDGVGDVKNSFAWDGGRGQLLAEGEEVEGAAGVEWAAGDVIGVLWDRGSVSYSLNGVVLTGGEEGEEGGVGFAGIGAKRGTRMTPALSLNSGEVVRLRLGGGVGDAVDGFEFCPAGFKGVAALLGRQEDEDEDDEEDGEGEGEGAAAAAATTTTTTTTTSVTANMTFPPAAPAPAPALANPAADAVPLTVENIKQQPSAEALAKLPMGVLKVTLEALGLKAGGSAKERAERVWHCVRVVEKREDIPNKMRNKATFDAITKFL</sequence>
<feature type="domain" description="SDE2-like" evidence="11">
    <location>
        <begin position="115"/>
        <end position="222"/>
    </location>
</feature>
<proteinExistence type="inferred from homology"/>
<evidence type="ECO:0000259" key="10">
    <source>
        <dbReference type="Pfam" id="PF13297"/>
    </source>
</evidence>
<protein>
    <recommendedName>
        <fullName evidence="14">Sde2 N-terminal ubiquitin domain-containing protein</fullName>
    </recommendedName>
</protein>
<evidence type="ECO:0000256" key="1">
    <source>
        <dbReference type="ARBA" id="ARBA00004123"/>
    </source>
</evidence>
<feature type="region of interest" description="Disordered" evidence="9">
    <location>
        <begin position="497"/>
        <end position="529"/>
    </location>
</feature>
<feature type="compositionally biased region" description="Basic and acidic residues" evidence="9">
    <location>
        <begin position="215"/>
        <end position="235"/>
    </location>
</feature>
<evidence type="ECO:0000256" key="9">
    <source>
        <dbReference type="SAM" id="MobiDB-lite"/>
    </source>
</evidence>
<dbReference type="InterPro" id="IPR051421">
    <property type="entry name" value="RNA_Proc_DNA_Dmg_Regulator"/>
</dbReference>
<dbReference type="PANTHER" id="PTHR12786">
    <property type="entry name" value="SPLICING FACTOR SF3A-RELATED"/>
    <property type="match status" value="1"/>
</dbReference>
<accession>A0ABQ6MYA6</accession>
<dbReference type="Pfam" id="PF22782">
    <property type="entry name" value="SDE2"/>
    <property type="match status" value="1"/>
</dbReference>
<keyword evidence="4" id="KW-0963">Cytoplasm</keyword>
<evidence type="ECO:0000313" key="12">
    <source>
        <dbReference type="EMBL" id="GMI35003.1"/>
    </source>
</evidence>
<evidence type="ECO:0000256" key="8">
    <source>
        <dbReference type="ARBA" id="ARBA00023306"/>
    </source>
</evidence>
<dbReference type="Gene3D" id="2.60.120.920">
    <property type="match status" value="1"/>
</dbReference>
<keyword evidence="7" id="KW-0539">Nucleus</keyword>
<feature type="compositionally biased region" description="Acidic residues" evidence="9">
    <location>
        <begin position="499"/>
        <end position="513"/>
    </location>
</feature>
<name>A0ABQ6MYA6_9STRA</name>
<comment type="similarity">
    <text evidence="3">Belongs to the SDE2 family.</text>
</comment>
<feature type="domain" description="SDE2/SF3A3 SAP" evidence="10">
    <location>
        <begin position="563"/>
        <end position="606"/>
    </location>
</feature>